<feature type="region of interest" description="Disordered" evidence="1">
    <location>
        <begin position="433"/>
        <end position="452"/>
    </location>
</feature>
<dbReference type="KEGG" id="scm:SCHCO_02684211"/>
<feature type="compositionally biased region" description="Low complexity" evidence="1">
    <location>
        <begin position="177"/>
        <end position="199"/>
    </location>
</feature>
<feature type="non-terminal residue" evidence="2">
    <location>
        <position position="570"/>
    </location>
</feature>
<sequence>MSIHASPAFALANKTFTSSLDAFGLRRPASGPVDHDARHAAADAFLDSIDTSDRIPKESSGSRRHIFDVDFPTTAPLEPATGPNSVSLGTRRRGPRTRANATSQPPPEVIAIRDDPLASSMNEDTAPAALPFSLTQPVNAPQLAFSASAPPSSVPISAFMVNPDVPRPPVVSAFPPAQTSAVSGTSTSASSPASASTSAFHPTTSNVASAFSAFNSNANSPATTSSSAPSTSTSAFASSSTSTFATNSNSTIKSAFATDASAFGMKSNTTSAFGIRKSAFATNGTTLASNTTTTAFPSSASAFGLSSTRAVADFKAFAKHSDIDDDAMDTTPDSHIYYKPPAFSFVVNQFARRFQPFVPPPLHPPPPPPRPTQAPTLGFIQRLEASLAAQYATSSGGETSTAHCPQRLSAHESIPPPQAPIMDEIIKRNYTTADTPVSQSLPPRKDNPLLAPPAENRRLRFQERREAARRGYCQAERREYQRQAELLERQQRRSRRCGTWDDLPHAEIPPCMLPERTRKMLATMAAETRKVALEKKTSSERLSRRCHLTEVGPRLLSAACSAPRIVRGFL</sequence>
<reference evidence="2 3" key="1">
    <citation type="journal article" date="2010" name="Nat. Biotechnol.">
        <title>Genome sequence of the model mushroom Schizophyllum commune.</title>
        <authorList>
            <person name="Ohm R.A."/>
            <person name="de Jong J.F."/>
            <person name="Lugones L.G."/>
            <person name="Aerts A."/>
            <person name="Kothe E."/>
            <person name="Stajich J.E."/>
            <person name="de Vries R.P."/>
            <person name="Record E."/>
            <person name="Levasseur A."/>
            <person name="Baker S.E."/>
            <person name="Bartholomew K.A."/>
            <person name="Coutinho P.M."/>
            <person name="Erdmann S."/>
            <person name="Fowler T.J."/>
            <person name="Gathman A.C."/>
            <person name="Lombard V."/>
            <person name="Henrissat B."/>
            <person name="Knabe N."/>
            <person name="Kuees U."/>
            <person name="Lilly W.W."/>
            <person name="Lindquist E."/>
            <person name="Lucas S."/>
            <person name="Magnuson J.K."/>
            <person name="Piumi F."/>
            <person name="Raudaskoski M."/>
            <person name="Salamov A."/>
            <person name="Schmutz J."/>
            <person name="Schwarze F.W.M.R."/>
            <person name="vanKuyk P.A."/>
            <person name="Horton J.S."/>
            <person name="Grigoriev I.V."/>
            <person name="Woesten H.A.B."/>
        </authorList>
    </citation>
    <scope>NUCLEOTIDE SEQUENCE [LARGE SCALE GENOMIC DNA]</scope>
    <source>
        <strain evidence="3">H4-8 / FGSC 9210</strain>
    </source>
</reference>
<proteinExistence type="predicted"/>
<feature type="compositionally biased region" description="Basic and acidic residues" evidence="1">
    <location>
        <begin position="52"/>
        <end position="68"/>
    </location>
</feature>
<evidence type="ECO:0000313" key="3">
    <source>
        <dbReference type="Proteomes" id="UP000007431"/>
    </source>
</evidence>
<dbReference type="EMBL" id="GL377302">
    <property type="protein sequence ID" value="EFJ02537.1"/>
    <property type="molecule type" value="Genomic_DNA"/>
</dbReference>
<feature type="compositionally biased region" description="Polar residues" evidence="1">
    <location>
        <begin position="391"/>
        <end position="403"/>
    </location>
</feature>
<evidence type="ECO:0000256" key="1">
    <source>
        <dbReference type="SAM" id="MobiDB-lite"/>
    </source>
</evidence>
<dbReference type="AlphaFoldDB" id="D8PRS8"/>
<organism evidence="3">
    <name type="scientific">Schizophyllum commune (strain H4-8 / FGSC 9210)</name>
    <name type="common">Split gill fungus</name>
    <dbReference type="NCBI Taxonomy" id="578458"/>
    <lineage>
        <taxon>Eukaryota</taxon>
        <taxon>Fungi</taxon>
        <taxon>Dikarya</taxon>
        <taxon>Basidiomycota</taxon>
        <taxon>Agaricomycotina</taxon>
        <taxon>Agaricomycetes</taxon>
        <taxon>Agaricomycetidae</taxon>
        <taxon>Agaricales</taxon>
        <taxon>Schizophyllaceae</taxon>
        <taxon>Schizophyllum</taxon>
    </lineage>
</organism>
<dbReference type="VEuPathDB" id="FungiDB:SCHCODRAFT_02684211"/>
<accession>D8PRS8</accession>
<feature type="region of interest" description="Disordered" evidence="1">
    <location>
        <begin position="390"/>
        <end position="418"/>
    </location>
</feature>
<protein>
    <submittedName>
        <fullName evidence="2">Uncharacterized protein</fullName>
    </submittedName>
</protein>
<evidence type="ECO:0000313" key="2">
    <source>
        <dbReference type="EMBL" id="EFJ02537.1"/>
    </source>
</evidence>
<dbReference type="GeneID" id="9585071"/>
<feature type="region of interest" description="Disordered" evidence="1">
    <location>
        <begin position="176"/>
        <end position="199"/>
    </location>
</feature>
<gene>
    <name evidence="2" type="ORF">SCHCODRAFT_104234</name>
</gene>
<dbReference type="HOGENOM" id="CLU_565192_0_0_1"/>
<name>D8PRS8_SCHCM</name>
<dbReference type="Proteomes" id="UP000007431">
    <property type="component" value="Unassembled WGS sequence"/>
</dbReference>
<dbReference type="InParanoid" id="D8PRS8"/>
<feature type="region of interest" description="Disordered" evidence="1">
    <location>
        <begin position="52"/>
        <end position="109"/>
    </location>
</feature>
<dbReference type="OrthoDB" id="10400395at2759"/>
<dbReference type="RefSeq" id="XP_003037439.1">
    <property type="nucleotide sequence ID" value="XM_003037393.1"/>
</dbReference>
<keyword evidence="3" id="KW-1185">Reference proteome</keyword>